<sequence length="50" mass="5721">MDKEREELCRALAKIIAFKRAGKDKEAEEWFVKLVSRLAVIKARDSDAKG</sequence>
<gene>
    <name evidence="1" type="ORF">MM415A03616_0005</name>
    <name evidence="2" type="ORF">MM415B03123_0006</name>
</gene>
<organism evidence="2">
    <name type="scientific">viral metagenome</name>
    <dbReference type="NCBI Taxonomy" id="1070528"/>
    <lineage>
        <taxon>unclassified sequences</taxon>
        <taxon>metagenomes</taxon>
        <taxon>organismal metagenomes</taxon>
    </lineage>
</organism>
<protein>
    <submittedName>
        <fullName evidence="2">Uncharacterized protein</fullName>
    </submittedName>
</protein>
<dbReference type="EMBL" id="MT141810">
    <property type="protein sequence ID" value="QJA70654.1"/>
    <property type="molecule type" value="Genomic_DNA"/>
</dbReference>
<evidence type="ECO:0000313" key="2">
    <source>
        <dbReference type="EMBL" id="QJA86748.1"/>
    </source>
</evidence>
<name>A0A6M3L072_9ZZZZ</name>
<dbReference type="EMBL" id="MT142657">
    <property type="protein sequence ID" value="QJA86748.1"/>
    <property type="molecule type" value="Genomic_DNA"/>
</dbReference>
<accession>A0A6M3L072</accession>
<reference evidence="2" key="1">
    <citation type="submission" date="2020-03" db="EMBL/GenBank/DDBJ databases">
        <title>The deep terrestrial virosphere.</title>
        <authorList>
            <person name="Holmfeldt K."/>
            <person name="Nilsson E."/>
            <person name="Simone D."/>
            <person name="Lopez-Fernandez M."/>
            <person name="Wu X."/>
            <person name="de Brujin I."/>
            <person name="Lundin D."/>
            <person name="Andersson A."/>
            <person name="Bertilsson S."/>
            <person name="Dopson M."/>
        </authorList>
    </citation>
    <scope>NUCLEOTIDE SEQUENCE</scope>
    <source>
        <strain evidence="1">MM415A03616</strain>
        <strain evidence="2">MM415B03123</strain>
    </source>
</reference>
<dbReference type="AlphaFoldDB" id="A0A6M3L072"/>
<proteinExistence type="predicted"/>
<evidence type="ECO:0000313" key="1">
    <source>
        <dbReference type="EMBL" id="QJA70654.1"/>
    </source>
</evidence>